<protein>
    <submittedName>
        <fullName evidence="2">Uncharacterized protein</fullName>
    </submittedName>
</protein>
<reference evidence="1 3" key="1">
    <citation type="submission" date="2015-11" db="EMBL/GenBank/DDBJ databases">
        <title>Genomic analysis of 38 Legionella species identifies large and diverse effector repertoires.</title>
        <authorList>
            <person name="Burstein D."/>
            <person name="Amaro F."/>
            <person name="Zusman T."/>
            <person name="Lifshitz Z."/>
            <person name="Cohen O."/>
            <person name="Gilbert J.A."/>
            <person name="Pupko T."/>
            <person name="Shuman H.A."/>
            <person name="Segal G."/>
        </authorList>
    </citation>
    <scope>NUCLEOTIDE SEQUENCE [LARGE SCALE GENOMIC DNA]</scope>
    <source>
        <strain evidence="1 3">CDC#72-OH-14</strain>
    </source>
</reference>
<organism evidence="2 4">
    <name type="scientific">Legionella cincinnatiensis</name>
    <dbReference type="NCBI Taxonomy" id="28085"/>
    <lineage>
        <taxon>Bacteria</taxon>
        <taxon>Pseudomonadati</taxon>
        <taxon>Pseudomonadota</taxon>
        <taxon>Gammaproteobacteria</taxon>
        <taxon>Legionellales</taxon>
        <taxon>Legionellaceae</taxon>
        <taxon>Legionella</taxon>
    </lineage>
</organism>
<evidence type="ECO:0000313" key="3">
    <source>
        <dbReference type="Proteomes" id="UP000054854"/>
    </source>
</evidence>
<dbReference type="AlphaFoldDB" id="A0A378IPC1"/>
<proteinExistence type="predicted"/>
<accession>A0A378IPC1</accession>
<dbReference type="EMBL" id="UGNX01000001">
    <property type="protein sequence ID" value="STX36780.1"/>
    <property type="molecule type" value="Genomic_DNA"/>
</dbReference>
<sequence>MIKNDIIEKNLESGDKNDLRYLFYLSSHNAWVNVAGDLFKLKITNSVETIENQVGSMIYFNKEYRPVTEQAELKLKTLISKNAIEAFVCGVSSDRAQLDATENKELRGLSLKSIQKVFTNIHFNLESHRTIELSIELYNFDNEFVHQLNALTSTEEKKHLISEYKNRFIAAQEDALANAFWKAAASGDYEQLLLLFNELNDFNINRSYEGRSIIEAMFAANPKIDLPFKSRQPDYKKTVELLLSHGLEKQIIDSASQKYQTIQNNLWFFQRENPVHKNMLLLLNQADDVNELDNEHVFEVINCVIQ</sequence>
<dbReference type="RefSeq" id="WP_058464299.1">
    <property type="nucleotide sequence ID" value="NZ_CAAAHQ010000012.1"/>
</dbReference>
<reference evidence="2 4" key="2">
    <citation type="submission" date="2018-06" db="EMBL/GenBank/DDBJ databases">
        <authorList>
            <consortium name="Pathogen Informatics"/>
            <person name="Doyle S."/>
        </authorList>
    </citation>
    <scope>NUCLEOTIDE SEQUENCE [LARGE SCALE GENOMIC DNA]</scope>
    <source>
        <strain evidence="2 4">NCTC12438</strain>
    </source>
</reference>
<evidence type="ECO:0000313" key="2">
    <source>
        <dbReference type="EMBL" id="STX36780.1"/>
    </source>
</evidence>
<name>A0A378IPC1_9GAMM</name>
<evidence type="ECO:0000313" key="1">
    <source>
        <dbReference type="EMBL" id="KTC92339.1"/>
    </source>
</evidence>
<dbReference type="OrthoDB" id="9903344at2"/>
<gene>
    <name evidence="1" type="ORF">Lcin_1118</name>
    <name evidence="2" type="ORF">NCTC12438_03418</name>
</gene>
<evidence type="ECO:0000313" key="4">
    <source>
        <dbReference type="Proteomes" id="UP000255316"/>
    </source>
</evidence>
<dbReference type="Proteomes" id="UP000255316">
    <property type="component" value="Unassembled WGS sequence"/>
</dbReference>
<dbReference type="EMBL" id="LNXX01000007">
    <property type="protein sequence ID" value="KTC92339.1"/>
    <property type="molecule type" value="Genomic_DNA"/>
</dbReference>
<dbReference type="Proteomes" id="UP000054854">
    <property type="component" value="Unassembled WGS sequence"/>
</dbReference>
<keyword evidence="3" id="KW-1185">Reference proteome</keyword>